<dbReference type="AlphaFoldDB" id="A0A645HBH7"/>
<keyword evidence="1" id="KW-0472">Membrane</keyword>
<keyword evidence="1" id="KW-0812">Transmembrane</keyword>
<gene>
    <name evidence="2" type="ORF">SDC9_183575</name>
</gene>
<protein>
    <submittedName>
        <fullName evidence="2">Uncharacterized protein</fullName>
    </submittedName>
</protein>
<keyword evidence="1" id="KW-1133">Transmembrane helix</keyword>
<organism evidence="2">
    <name type="scientific">bioreactor metagenome</name>
    <dbReference type="NCBI Taxonomy" id="1076179"/>
    <lineage>
        <taxon>unclassified sequences</taxon>
        <taxon>metagenomes</taxon>
        <taxon>ecological metagenomes</taxon>
    </lineage>
</organism>
<accession>A0A645HBH7</accession>
<comment type="caution">
    <text evidence="2">The sequence shown here is derived from an EMBL/GenBank/DDBJ whole genome shotgun (WGS) entry which is preliminary data.</text>
</comment>
<feature type="transmembrane region" description="Helical" evidence="1">
    <location>
        <begin position="7"/>
        <end position="30"/>
    </location>
</feature>
<proteinExistence type="predicted"/>
<evidence type="ECO:0000256" key="1">
    <source>
        <dbReference type="SAM" id="Phobius"/>
    </source>
</evidence>
<name>A0A645HBH7_9ZZZZ</name>
<reference evidence="2" key="1">
    <citation type="submission" date="2019-08" db="EMBL/GenBank/DDBJ databases">
        <authorList>
            <person name="Kucharzyk K."/>
            <person name="Murdoch R.W."/>
            <person name="Higgins S."/>
            <person name="Loffler F."/>
        </authorList>
    </citation>
    <scope>NUCLEOTIDE SEQUENCE</scope>
</reference>
<dbReference type="EMBL" id="VSSQ01090006">
    <property type="protein sequence ID" value="MPN36070.1"/>
    <property type="molecule type" value="Genomic_DNA"/>
</dbReference>
<evidence type="ECO:0000313" key="2">
    <source>
        <dbReference type="EMBL" id="MPN36070.1"/>
    </source>
</evidence>
<sequence>MNLNKDGFILLDCCVCVAITLLITLCIFSVKMLEFKNNDSYRNFVEINEDQMNHIYSTRKRCEIECIEEVEPPLNS</sequence>